<accession>A0AAW5KDX5</accession>
<dbReference type="EMBL" id="JANGAB010000001">
    <property type="protein sequence ID" value="MCQ4948199.1"/>
    <property type="molecule type" value="Genomic_DNA"/>
</dbReference>
<feature type="transmembrane region" description="Helical" evidence="1">
    <location>
        <begin position="176"/>
        <end position="195"/>
    </location>
</feature>
<organism evidence="2 3">
    <name type="scientific">Bittarella massiliensis</name>
    <name type="common">ex Durand et al. 2017</name>
    <dbReference type="NCBI Taxonomy" id="1720313"/>
    <lineage>
        <taxon>Bacteria</taxon>
        <taxon>Bacillati</taxon>
        <taxon>Bacillota</taxon>
        <taxon>Clostridia</taxon>
        <taxon>Eubacteriales</taxon>
        <taxon>Oscillospiraceae</taxon>
        <taxon>Bittarella (ex Durand et al. 2017)</taxon>
    </lineage>
</organism>
<keyword evidence="1" id="KW-0472">Membrane</keyword>
<reference evidence="2" key="1">
    <citation type="submission" date="2022-06" db="EMBL/GenBank/DDBJ databases">
        <title>Isolation of gut microbiota from human fecal samples.</title>
        <authorList>
            <person name="Pamer E.G."/>
            <person name="Barat B."/>
            <person name="Waligurski E."/>
            <person name="Medina S."/>
            <person name="Paddock L."/>
            <person name="Mostad J."/>
        </authorList>
    </citation>
    <scope>NUCLEOTIDE SEQUENCE</scope>
    <source>
        <strain evidence="2">DFI.7.96</strain>
    </source>
</reference>
<feature type="transmembrane region" description="Helical" evidence="1">
    <location>
        <begin position="63"/>
        <end position="86"/>
    </location>
</feature>
<feature type="transmembrane region" description="Helical" evidence="1">
    <location>
        <begin position="107"/>
        <end position="129"/>
    </location>
</feature>
<dbReference type="RefSeq" id="WP_256135146.1">
    <property type="nucleotide sequence ID" value="NZ_JANGAB010000001.1"/>
</dbReference>
<dbReference type="GO" id="GO:0008237">
    <property type="term" value="F:metallopeptidase activity"/>
    <property type="evidence" value="ECO:0007669"/>
    <property type="project" value="UniProtKB-KW"/>
</dbReference>
<protein>
    <submittedName>
        <fullName evidence="2">YhfC family intramembrane metalloprotease</fullName>
    </submittedName>
</protein>
<dbReference type="Pfam" id="PF10086">
    <property type="entry name" value="YhfC"/>
    <property type="match status" value="2"/>
</dbReference>
<evidence type="ECO:0000313" key="2">
    <source>
        <dbReference type="EMBL" id="MCQ4948199.1"/>
    </source>
</evidence>
<name>A0AAW5KDX5_9FIRM</name>
<keyword evidence="2" id="KW-0378">Hydrolase</keyword>
<evidence type="ECO:0000313" key="3">
    <source>
        <dbReference type="Proteomes" id="UP001205063"/>
    </source>
</evidence>
<sequence>MAALAMTFTLAVSVGLPLGALFYLLARQRALLRPFLAGVGTFLLFQLLLRIPLLGWLRGWDGLALLAFRSPWLYALFLALTAALFEEGGRYLAARLLLKGRTGCGEAMAFGLGHWGLEALSLVGLPFLLSLLAAPGLTLAAGAGGLLAAGVERVAALPVHLAATRLVFAGVRRHRALPLLAAFALHTLVDLLAALGSLAGLPLWGIEGGLLAVAALLAAWMIGDRRRERKGKRGCR</sequence>
<dbReference type="Proteomes" id="UP001205063">
    <property type="component" value="Unassembled WGS sequence"/>
</dbReference>
<feature type="transmembrane region" description="Helical" evidence="1">
    <location>
        <begin position="201"/>
        <end position="223"/>
    </location>
</feature>
<dbReference type="InterPro" id="IPR011397">
    <property type="entry name" value="YhfC"/>
</dbReference>
<feature type="transmembrane region" description="Helical" evidence="1">
    <location>
        <begin position="135"/>
        <end position="155"/>
    </location>
</feature>
<comment type="caution">
    <text evidence="2">The sequence shown here is derived from an EMBL/GenBank/DDBJ whole genome shotgun (WGS) entry which is preliminary data.</text>
</comment>
<proteinExistence type="predicted"/>
<keyword evidence="2" id="KW-0645">Protease</keyword>
<feature type="transmembrane region" description="Helical" evidence="1">
    <location>
        <begin position="6"/>
        <end position="26"/>
    </location>
</feature>
<keyword evidence="1" id="KW-1133">Transmembrane helix</keyword>
<dbReference type="AlphaFoldDB" id="A0AAW5KDX5"/>
<feature type="transmembrane region" description="Helical" evidence="1">
    <location>
        <begin position="35"/>
        <end position="57"/>
    </location>
</feature>
<gene>
    <name evidence="2" type="ORF">NE646_00745</name>
</gene>
<keyword evidence="2" id="KW-0482">Metalloprotease</keyword>
<evidence type="ECO:0000256" key="1">
    <source>
        <dbReference type="SAM" id="Phobius"/>
    </source>
</evidence>
<keyword evidence="1" id="KW-0812">Transmembrane</keyword>